<dbReference type="EMBL" id="DS028147">
    <property type="protein sequence ID" value="EEY62007.1"/>
    <property type="molecule type" value="Genomic_DNA"/>
</dbReference>
<dbReference type="eggNOG" id="ENOG502S52V">
    <property type="taxonomic scope" value="Eukaryota"/>
</dbReference>
<reference evidence="3" key="1">
    <citation type="journal article" date="2009" name="Nature">
        <title>Genome sequence and analysis of the Irish potato famine pathogen Phytophthora infestans.</title>
        <authorList>
            <consortium name="The Broad Institute Genome Sequencing Platform"/>
            <person name="Haas B.J."/>
            <person name="Kamoun S."/>
            <person name="Zody M.C."/>
            <person name="Jiang R.H."/>
            <person name="Handsaker R.E."/>
            <person name="Cano L.M."/>
            <person name="Grabherr M."/>
            <person name="Kodira C.D."/>
            <person name="Raffaele S."/>
            <person name="Torto-Alalibo T."/>
            <person name="Bozkurt T.O."/>
            <person name="Ah-Fong A.M."/>
            <person name="Alvarado L."/>
            <person name="Anderson V.L."/>
            <person name="Armstrong M.R."/>
            <person name="Avrova A."/>
            <person name="Baxter L."/>
            <person name="Beynon J."/>
            <person name="Boevink P.C."/>
            <person name="Bollmann S.R."/>
            <person name="Bos J.I."/>
            <person name="Bulone V."/>
            <person name="Cai G."/>
            <person name="Cakir C."/>
            <person name="Carrington J.C."/>
            <person name="Chawner M."/>
            <person name="Conti L."/>
            <person name="Costanzo S."/>
            <person name="Ewan R."/>
            <person name="Fahlgren N."/>
            <person name="Fischbach M.A."/>
            <person name="Fugelstad J."/>
            <person name="Gilroy E.M."/>
            <person name="Gnerre S."/>
            <person name="Green P.J."/>
            <person name="Grenville-Briggs L.J."/>
            <person name="Griffith J."/>
            <person name="Grunwald N.J."/>
            <person name="Horn K."/>
            <person name="Horner N.R."/>
            <person name="Hu C.H."/>
            <person name="Huitema E."/>
            <person name="Jeong D.H."/>
            <person name="Jones A.M."/>
            <person name="Jones J.D."/>
            <person name="Jones R.W."/>
            <person name="Karlsson E.K."/>
            <person name="Kunjeti S.G."/>
            <person name="Lamour K."/>
            <person name="Liu Z."/>
            <person name="Ma L."/>
            <person name="Maclean D."/>
            <person name="Chibucos M.C."/>
            <person name="McDonald H."/>
            <person name="McWalters J."/>
            <person name="Meijer H.J."/>
            <person name="Morgan W."/>
            <person name="Morris P.F."/>
            <person name="Munro C.A."/>
            <person name="O'Neill K."/>
            <person name="Ospina-Giraldo M."/>
            <person name="Pinzon A."/>
            <person name="Pritchard L."/>
            <person name="Ramsahoye B."/>
            <person name="Ren Q."/>
            <person name="Restrepo S."/>
            <person name="Roy S."/>
            <person name="Sadanandom A."/>
            <person name="Savidor A."/>
            <person name="Schornack S."/>
            <person name="Schwartz D.C."/>
            <person name="Schumann U.D."/>
            <person name="Schwessinger B."/>
            <person name="Seyer L."/>
            <person name="Sharpe T."/>
            <person name="Silvar C."/>
            <person name="Song J."/>
            <person name="Studholme D.J."/>
            <person name="Sykes S."/>
            <person name="Thines M."/>
            <person name="van de Vondervoort P.J."/>
            <person name="Phuntumart V."/>
            <person name="Wawra S."/>
            <person name="Weide R."/>
            <person name="Win J."/>
            <person name="Young C."/>
            <person name="Zhou S."/>
            <person name="Fry W."/>
            <person name="Meyers B.C."/>
            <person name="van West P."/>
            <person name="Ristaino J."/>
            <person name="Govers F."/>
            <person name="Birch P.R."/>
            <person name="Whisson S.C."/>
            <person name="Judelson H.S."/>
            <person name="Nusbaum C."/>
        </authorList>
    </citation>
    <scope>NUCLEOTIDE SEQUENCE [LARGE SCALE GENOMIC DNA]</scope>
    <source>
        <strain evidence="3">T30-4</strain>
    </source>
</reference>
<feature type="compositionally biased region" description="Basic and acidic residues" evidence="1">
    <location>
        <begin position="16"/>
        <end position="34"/>
    </location>
</feature>
<feature type="compositionally biased region" description="Polar residues" evidence="1">
    <location>
        <begin position="107"/>
        <end position="118"/>
    </location>
</feature>
<evidence type="ECO:0000256" key="1">
    <source>
        <dbReference type="SAM" id="MobiDB-lite"/>
    </source>
</evidence>
<dbReference type="RefSeq" id="XP_002899647.1">
    <property type="nucleotide sequence ID" value="XM_002899601.1"/>
</dbReference>
<evidence type="ECO:0000313" key="3">
    <source>
        <dbReference type="Proteomes" id="UP000006643"/>
    </source>
</evidence>
<dbReference type="InParanoid" id="D0NNA0"/>
<evidence type="ECO:0000313" key="2">
    <source>
        <dbReference type="EMBL" id="EEY62007.1"/>
    </source>
</evidence>
<protein>
    <submittedName>
        <fullName evidence="2">Uncharacterized protein</fullName>
    </submittedName>
</protein>
<dbReference type="Proteomes" id="UP000006643">
    <property type="component" value="Unassembled WGS sequence"/>
</dbReference>
<keyword evidence="3" id="KW-1185">Reference proteome</keyword>
<gene>
    <name evidence="2" type="ORF">PITG_13992</name>
</gene>
<dbReference type="VEuPathDB" id="FungiDB:PITG_13992"/>
<feature type="region of interest" description="Disordered" evidence="1">
    <location>
        <begin position="16"/>
        <end position="43"/>
    </location>
</feature>
<sequence>MGIIMDSHAYVEKMMRSDRQPRALDTNYSRRPEYPTETLPERPQNAWGASFGMVPSAQGVSPAPRTLSTTPLSSWFLSNGCANFVKQVHFSDDDADVSDDDGNILTEQLASPGIGNTSPKRRGSTTKKNSFLESLTTQASWRTWYGNVDTHNLLDPALTHVPENVRVHDVKPLALPAEGSAPSKKTSELEMLEADIRRERKRGSAFSQQLLMMLQGRTVSGKLLEEEYKPVLQQ</sequence>
<dbReference type="AlphaFoldDB" id="D0NNA0"/>
<dbReference type="KEGG" id="pif:PITG_13992"/>
<proteinExistence type="predicted"/>
<feature type="region of interest" description="Disordered" evidence="1">
    <location>
        <begin position="107"/>
        <end position="129"/>
    </location>
</feature>
<name>D0NNA0_PHYIT</name>
<dbReference type="GeneID" id="9461841"/>
<accession>D0NNA0</accession>
<organism evidence="2 3">
    <name type="scientific">Phytophthora infestans (strain T30-4)</name>
    <name type="common">Potato late blight agent</name>
    <dbReference type="NCBI Taxonomy" id="403677"/>
    <lineage>
        <taxon>Eukaryota</taxon>
        <taxon>Sar</taxon>
        <taxon>Stramenopiles</taxon>
        <taxon>Oomycota</taxon>
        <taxon>Peronosporomycetes</taxon>
        <taxon>Peronosporales</taxon>
        <taxon>Peronosporaceae</taxon>
        <taxon>Phytophthora</taxon>
    </lineage>
</organism>
<dbReference type="OrthoDB" id="79932at2759"/>
<dbReference type="HOGENOM" id="CLU_103559_0_0_1"/>